<dbReference type="Pfam" id="PF20703">
    <property type="entry name" value="nSTAND1"/>
    <property type="match status" value="2"/>
</dbReference>
<feature type="repeat" description="WD" evidence="3">
    <location>
        <begin position="1216"/>
        <end position="1251"/>
    </location>
</feature>
<dbReference type="InterPro" id="IPR020472">
    <property type="entry name" value="WD40_PAC1"/>
</dbReference>
<dbReference type="InterPro" id="IPR027417">
    <property type="entry name" value="P-loop_NTPase"/>
</dbReference>
<evidence type="ECO:0000256" key="4">
    <source>
        <dbReference type="SAM" id="MobiDB-lite"/>
    </source>
</evidence>
<dbReference type="PROSITE" id="PS50294">
    <property type="entry name" value="WD_REPEATS_REGION"/>
    <property type="match status" value="10"/>
</dbReference>
<feature type="repeat" description="WD" evidence="3">
    <location>
        <begin position="704"/>
        <end position="736"/>
    </location>
</feature>
<name>A0A2T1EFV9_9CYAN</name>
<feature type="repeat" description="WD" evidence="3">
    <location>
        <begin position="1126"/>
        <end position="1162"/>
    </location>
</feature>
<dbReference type="PROSITE" id="PS50082">
    <property type="entry name" value="WD_REPEATS_2"/>
    <property type="match status" value="13"/>
</dbReference>
<keyword evidence="1 3" id="KW-0853">WD repeat</keyword>
<evidence type="ECO:0000256" key="3">
    <source>
        <dbReference type="PROSITE-ProRule" id="PRU00221"/>
    </source>
</evidence>
<dbReference type="PRINTS" id="PR00320">
    <property type="entry name" value="GPROTEINBRPT"/>
</dbReference>
<evidence type="ECO:0000259" key="5">
    <source>
        <dbReference type="Pfam" id="PF20703"/>
    </source>
</evidence>
<dbReference type="Gene3D" id="2.130.10.10">
    <property type="entry name" value="YVTN repeat-like/Quinoprotein amine dehydrogenase"/>
    <property type="match status" value="5"/>
</dbReference>
<feature type="domain" description="Novel STAND NTPase 1" evidence="5">
    <location>
        <begin position="6"/>
        <end position="229"/>
    </location>
</feature>
<feature type="repeat" description="WD" evidence="3">
    <location>
        <begin position="799"/>
        <end position="831"/>
    </location>
</feature>
<keyword evidence="7" id="KW-1185">Reference proteome</keyword>
<evidence type="ECO:0000256" key="2">
    <source>
        <dbReference type="ARBA" id="ARBA00022737"/>
    </source>
</evidence>
<feature type="repeat" description="WD" evidence="3">
    <location>
        <begin position="1028"/>
        <end position="1065"/>
    </location>
</feature>
<dbReference type="EMBL" id="PVWK01000034">
    <property type="protein sequence ID" value="PSB31594.1"/>
    <property type="molecule type" value="Genomic_DNA"/>
</dbReference>
<dbReference type="Pfam" id="PF00400">
    <property type="entry name" value="WD40"/>
    <property type="match status" value="14"/>
</dbReference>
<feature type="repeat" description="WD" evidence="3">
    <location>
        <begin position="848"/>
        <end position="893"/>
    </location>
</feature>
<reference evidence="7" key="1">
    <citation type="submission" date="2018-02" db="EMBL/GenBank/DDBJ databases">
        <authorList>
            <person name="Moore K."/>
            <person name="Momper L."/>
        </authorList>
    </citation>
    <scope>NUCLEOTIDE SEQUENCE [LARGE SCALE GENOMIC DNA]</scope>
    <source>
        <strain evidence="7">ULC18</strain>
    </source>
</reference>
<dbReference type="InterPro" id="IPR049052">
    <property type="entry name" value="nSTAND1"/>
</dbReference>
<feature type="repeat" description="WD" evidence="3">
    <location>
        <begin position="1173"/>
        <end position="1207"/>
    </location>
</feature>
<organism evidence="6 7">
    <name type="scientific">Stenomitos frigidus ULC18</name>
    <dbReference type="NCBI Taxonomy" id="2107698"/>
    <lineage>
        <taxon>Bacteria</taxon>
        <taxon>Bacillati</taxon>
        <taxon>Cyanobacteriota</taxon>
        <taxon>Cyanophyceae</taxon>
        <taxon>Leptolyngbyales</taxon>
        <taxon>Leptolyngbyaceae</taxon>
        <taxon>Stenomitos</taxon>
    </lineage>
</organism>
<comment type="caution">
    <text evidence="6">The sequence shown here is derived from an EMBL/GenBank/DDBJ whole genome shotgun (WGS) entry which is preliminary data.</text>
</comment>
<gene>
    <name evidence="6" type="ORF">C7B82_07155</name>
</gene>
<dbReference type="PANTHER" id="PTHR19879">
    <property type="entry name" value="TRANSCRIPTION INITIATION FACTOR TFIID"/>
    <property type="match status" value="1"/>
</dbReference>
<evidence type="ECO:0000313" key="7">
    <source>
        <dbReference type="Proteomes" id="UP000239576"/>
    </source>
</evidence>
<evidence type="ECO:0000256" key="1">
    <source>
        <dbReference type="ARBA" id="ARBA00022574"/>
    </source>
</evidence>
<sequence>MNPQLYPGLTPFSEEEARFFFGREEQERKIARSLYVSRLTVLLGESGVGKSSILEAGVLPIVHRNAKQRREAGKPHLVVVVFRDWHQQNPLKELLEKIRDSVAEAMNMNPTHLQMEPTPTESLQVWTKKLGGGQGFGQLFLILDQFEEYFQYHAREAGAGTFADEFPRWVNRSDLLVNFLIAMRQDALAKLDRFHERILNILDDRLELKHLDRVSAKNAIVKPIGEYNLQQIVADYFQTSRLTVLSAGNGTGKSRVLQEIARVFRERTGNLSEVITFKSWQNNPVTDLVQQIETDLKERFPNILAPEPRASLTETLQGWAERLARDEQNVHLFIILDQFEEFFQYQQPSMKEDSFVAELARAVNHSELPVHFLISIRDEARDLLKHFEAYIPSIFDHLLQMKQLGENPTIADLVKPIEEPTHQPSKAIDIDPELVEAVLDQLGPLSIKDLEGTQDETSDSSTSGNSGNEEFEAPLLQLVMQYIWAEKIKCDLKFLCLQTLNNLGGVKKIVNEHLNQAMGKLGEKQKDIIFKVFNYLVTPSKTKCVHSAADLAGRIHCDSTEMIDLLNLLAGEGYRILKTVDPLPNQPIKERFEIRHDVLAQPILDWQKRHLDQRQREQDQQDIEQERHQHEQKINKEIMNRTHTIKKELAAQSLQQKLLQQHEVAALLARQAYHFNQQDKLQVLDRVDDALRKVLSASHFSNILKAHTSAFSSIAFSPDGTKLAAASLDGKIWLWNWNRSQHGSKPKTLDNQHENSACEKEVYSLAFSPDGHWLASANLGNTTIRLWDLHHEDAVCTVIGNHDQGVRCIAFSPDGNLLASGSEDKTVKLWQHWHQPDQFPIVLKEHSLKGEMGSVCSLAFSPDTSPDGSQLAVGCFDRSIWLWDVQEPAQTPDKEPTVRYGHEEQVNALAFSPDGQTLASASDDRTIRLWDMSQYRAVPEVLTAHTEKIRTLAFSPDGKMLASASDDQTIRLWDAHEFEKAPQVIRGHTFDIFSVAFSPDSQFLASASADNTVRLWDLNPPIAQPRILKGHQEKVRSIAISSQDGPDQLLASGSEDGTVRLWKLSQLDTEPKITELEIFKRCGKVFGVALFVSADRQTQLLAAGSADNNIRLWDLRKPSDVWLRELKGHRDGVSSVAFSPDGKWLASGSWKIDGTVKLWNLNQLEPEPISFKGKGHTDGITSVAFSPDGKTLASAGNDRKICLWNVERPDTDPIVLQNHNGRVWSIAFSPDGKLLASASDDWELQVWNLENLDPKYPVHVRLKGHSAWVSSVAFSPDGKTLASGSFDRSIRLWRINQIDWKSGKIKINVLPIVLENHNQSITSVAFTPDGKYLASGSYDNTVRLWLVSTDRLAEMVCQKVWRNLTMDEWQKFMGDDIPYESTCPNLPPREGAPTTL</sequence>
<dbReference type="CDD" id="cd00200">
    <property type="entry name" value="WD40"/>
    <property type="match status" value="2"/>
</dbReference>
<feature type="repeat" description="WD" evidence="3">
    <location>
        <begin position="1314"/>
        <end position="1355"/>
    </location>
</feature>
<feature type="region of interest" description="Disordered" evidence="4">
    <location>
        <begin position="449"/>
        <end position="469"/>
    </location>
</feature>
<dbReference type="Gene3D" id="3.40.50.300">
    <property type="entry name" value="P-loop containing nucleotide triphosphate hydrolases"/>
    <property type="match status" value="2"/>
</dbReference>
<feature type="region of interest" description="Disordered" evidence="4">
    <location>
        <begin position="611"/>
        <end position="631"/>
    </location>
</feature>
<feature type="repeat" description="WD" evidence="3">
    <location>
        <begin position="1262"/>
        <end position="1296"/>
    </location>
</feature>
<dbReference type="PROSITE" id="PS00678">
    <property type="entry name" value="WD_REPEATS_1"/>
    <property type="match status" value="5"/>
</dbReference>
<reference evidence="6 7" key="2">
    <citation type="submission" date="2018-03" db="EMBL/GenBank/DDBJ databases">
        <title>The ancient ancestry and fast evolution of plastids.</title>
        <authorList>
            <person name="Moore K.R."/>
            <person name="Magnabosco C."/>
            <person name="Momper L."/>
            <person name="Gold D.A."/>
            <person name="Bosak T."/>
            <person name="Fournier G.P."/>
        </authorList>
    </citation>
    <scope>NUCLEOTIDE SEQUENCE [LARGE SCALE GENOMIC DNA]</scope>
    <source>
        <strain evidence="6 7">ULC18</strain>
    </source>
</reference>
<dbReference type="OrthoDB" id="434800at2"/>
<dbReference type="Proteomes" id="UP000239576">
    <property type="component" value="Unassembled WGS sequence"/>
</dbReference>
<dbReference type="SMART" id="SM00320">
    <property type="entry name" value="WD40"/>
    <property type="match status" value="14"/>
</dbReference>
<dbReference type="InterPro" id="IPR019775">
    <property type="entry name" value="WD40_repeat_CS"/>
</dbReference>
<dbReference type="InterPro" id="IPR036322">
    <property type="entry name" value="WD40_repeat_dom_sf"/>
</dbReference>
<protein>
    <recommendedName>
        <fullName evidence="5">Novel STAND NTPase 1 domain-containing protein</fullName>
    </recommendedName>
</protein>
<dbReference type="InterPro" id="IPR015943">
    <property type="entry name" value="WD40/YVTN_repeat-like_dom_sf"/>
</dbReference>
<dbReference type="SUPFAM" id="SSF52540">
    <property type="entry name" value="P-loop containing nucleoside triphosphate hydrolases"/>
    <property type="match status" value="2"/>
</dbReference>
<dbReference type="InterPro" id="IPR001680">
    <property type="entry name" value="WD40_rpt"/>
</dbReference>
<keyword evidence="2" id="KW-0677">Repeat</keyword>
<feature type="repeat" description="WD" evidence="3">
    <location>
        <begin position="985"/>
        <end position="1019"/>
    </location>
</feature>
<feature type="repeat" description="WD" evidence="3">
    <location>
        <begin position="942"/>
        <end position="974"/>
    </location>
</feature>
<dbReference type="PANTHER" id="PTHR19879:SF9">
    <property type="entry name" value="TRANSCRIPTION INITIATION FACTOR TFIID SUBUNIT 5"/>
    <property type="match status" value="1"/>
</dbReference>
<feature type="repeat" description="WD" evidence="3">
    <location>
        <begin position="1099"/>
        <end position="1116"/>
    </location>
</feature>
<accession>A0A2T1EFV9</accession>
<feature type="compositionally biased region" description="Low complexity" evidence="4">
    <location>
        <begin position="459"/>
        <end position="468"/>
    </location>
</feature>
<proteinExistence type="predicted"/>
<feature type="domain" description="Novel STAND NTPase 1" evidence="5">
    <location>
        <begin position="234"/>
        <end position="633"/>
    </location>
</feature>
<feature type="repeat" description="WD" evidence="3">
    <location>
        <begin position="899"/>
        <end position="940"/>
    </location>
</feature>
<dbReference type="SUPFAM" id="SSF50978">
    <property type="entry name" value="WD40 repeat-like"/>
    <property type="match status" value="2"/>
</dbReference>
<evidence type="ECO:0000313" key="6">
    <source>
        <dbReference type="EMBL" id="PSB31594.1"/>
    </source>
</evidence>